<dbReference type="PANTHER" id="PTHR43260:SF1">
    <property type="entry name" value="KSDD-LIKE STEROID DEHYDROGENASE RV0785"/>
    <property type="match status" value="1"/>
</dbReference>
<comment type="caution">
    <text evidence="5">The sequence shown here is derived from an EMBL/GenBank/DDBJ whole genome shotgun (WGS) entry which is preliminary data.</text>
</comment>
<dbReference type="SUPFAM" id="SSF51905">
    <property type="entry name" value="FAD/NAD(P)-binding domain"/>
    <property type="match status" value="1"/>
</dbReference>
<evidence type="ECO:0000313" key="5">
    <source>
        <dbReference type="EMBL" id="HER96254.1"/>
    </source>
</evidence>
<dbReference type="AlphaFoldDB" id="A0A7V2B0V8"/>
<proteinExistence type="predicted"/>
<organism evidence="5">
    <name type="scientific">Rhodothermus marinus</name>
    <name type="common">Rhodothermus obamensis</name>
    <dbReference type="NCBI Taxonomy" id="29549"/>
    <lineage>
        <taxon>Bacteria</taxon>
        <taxon>Pseudomonadati</taxon>
        <taxon>Rhodothermota</taxon>
        <taxon>Rhodothermia</taxon>
        <taxon>Rhodothermales</taxon>
        <taxon>Rhodothermaceae</taxon>
        <taxon>Rhodothermus</taxon>
    </lineage>
</organism>
<dbReference type="GO" id="GO:0016627">
    <property type="term" value="F:oxidoreductase activity, acting on the CH-CH group of donors"/>
    <property type="evidence" value="ECO:0007669"/>
    <property type="project" value="InterPro"/>
</dbReference>
<dbReference type="EMBL" id="DSGB01000005">
    <property type="protein sequence ID" value="HER96254.1"/>
    <property type="molecule type" value="Genomic_DNA"/>
</dbReference>
<dbReference type="PANTHER" id="PTHR43260">
    <property type="entry name" value="3-KETOSTEROID-DELTA-1-DEHYDROGENASE"/>
    <property type="match status" value="1"/>
</dbReference>
<evidence type="ECO:0000256" key="1">
    <source>
        <dbReference type="ARBA" id="ARBA00001974"/>
    </source>
</evidence>
<dbReference type="Gene3D" id="3.50.50.60">
    <property type="entry name" value="FAD/NAD(P)-binding domain"/>
    <property type="match status" value="2"/>
</dbReference>
<dbReference type="InterPro" id="IPR027477">
    <property type="entry name" value="Succ_DH/fumarate_Rdtase_cat_sf"/>
</dbReference>
<gene>
    <name evidence="5" type="ORF">ENO59_07025</name>
</gene>
<accession>A0A7V2B0V8</accession>
<feature type="domain" description="FAD-dependent oxidoreductase 2 FAD-binding" evidence="4">
    <location>
        <begin position="7"/>
        <end position="521"/>
    </location>
</feature>
<evidence type="ECO:0000256" key="3">
    <source>
        <dbReference type="ARBA" id="ARBA00023002"/>
    </source>
</evidence>
<name>A0A7V2B0V8_RHOMR</name>
<keyword evidence="3" id="KW-0560">Oxidoreductase</keyword>
<dbReference type="Pfam" id="PF00890">
    <property type="entry name" value="FAD_binding_2"/>
    <property type="match status" value="1"/>
</dbReference>
<evidence type="ECO:0000259" key="4">
    <source>
        <dbReference type="Pfam" id="PF00890"/>
    </source>
</evidence>
<protein>
    <submittedName>
        <fullName evidence="5">FAD-dependent oxidoreductase</fullName>
    </submittedName>
</protein>
<comment type="cofactor">
    <cofactor evidence="1">
        <name>FAD</name>
        <dbReference type="ChEBI" id="CHEBI:57692"/>
    </cofactor>
</comment>
<dbReference type="InterPro" id="IPR014614">
    <property type="entry name" value="KsdD_DH"/>
</dbReference>
<evidence type="ECO:0000256" key="2">
    <source>
        <dbReference type="ARBA" id="ARBA00022630"/>
    </source>
</evidence>
<keyword evidence="2" id="KW-0285">Flavoprotein</keyword>
<sequence>MVRYEADVVIVGGGLAGLVTALELLSKNRRVVLLDRDEPERLGGLAREAFGGIFLVDTPHQRRLRIHDSPELAWSDWQRCARFGPEDHWPRQWARRYCERSIPLIFEFLDRLGVRFLPLVNWPERGLHEPLNSVPRWHLVWGTGYELTARILAALEAHPNRNHLTLHFAHTVTDLVQEGGCVVGVEGVIRPTGTPFAARGGAVVIATGGICGGDLQKLREHWPLAWGDPPRVLLNGAHRYADGMLHDRAVALGAQATHLDRQWHYAAGVHHPARRRPNDGLSLVPPRSALWCNALGRRIGPIPLVAYTDTRWIVEQILHQPGQYSWLVLNHKIAVRELAVSGCDYMEAYRYKKRLRMLWELLRGNHRLVERLIHECPEDFVVADTLEALVEGMNARSLFGLQVDGEGLARDLQAYDAMIARGPAFFNDEQLRRLMNFRTYRADRLRLCRFQPILDPKARPLIAIRCFILSRKSLGGLKTNLEGQVLGSKDMPIPGLYAVGEAAGFGGGGIHGQGALEGTFLGGCILTARVTAQHL</sequence>
<reference evidence="5" key="1">
    <citation type="journal article" date="2020" name="mSystems">
        <title>Genome- and Community-Level Interaction Insights into Carbon Utilization and Element Cycling Functions of Hydrothermarchaeota in Hydrothermal Sediment.</title>
        <authorList>
            <person name="Zhou Z."/>
            <person name="Liu Y."/>
            <person name="Xu W."/>
            <person name="Pan J."/>
            <person name="Luo Z.H."/>
            <person name="Li M."/>
        </authorList>
    </citation>
    <scope>NUCLEOTIDE SEQUENCE [LARGE SCALE GENOMIC DNA]</scope>
    <source>
        <strain evidence="5">SpSt-143</strain>
    </source>
</reference>
<dbReference type="InterPro" id="IPR036188">
    <property type="entry name" value="FAD/NAD-bd_sf"/>
</dbReference>
<dbReference type="PIRSF" id="PIRSF036654">
    <property type="entry name" value="UCP036654"/>
    <property type="match status" value="1"/>
</dbReference>
<dbReference type="Gene3D" id="3.90.700.10">
    <property type="entry name" value="Succinate dehydrogenase/fumarate reductase flavoprotein, catalytic domain"/>
    <property type="match status" value="1"/>
</dbReference>
<dbReference type="InterPro" id="IPR003953">
    <property type="entry name" value="FAD-dep_OxRdtase_2_FAD-bd"/>
</dbReference>